<dbReference type="InterPro" id="IPR058240">
    <property type="entry name" value="rSAM_sf"/>
</dbReference>
<evidence type="ECO:0000313" key="9">
    <source>
        <dbReference type="Proteomes" id="UP000464314"/>
    </source>
</evidence>
<dbReference type="SFLD" id="SFLDF00299">
    <property type="entry name" value="anaerobic_ribonucleoside-triph"/>
    <property type="match status" value="1"/>
</dbReference>
<dbReference type="SFLD" id="SFLDG01066">
    <property type="entry name" value="organic_radical-activating_enz"/>
    <property type="match status" value="1"/>
</dbReference>
<dbReference type="PIRSF" id="PIRSF000368">
    <property type="entry name" value="NrdG"/>
    <property type="match status" value="1"/>
</dbReference>
<dbReference type="NCBIfam" id="TIGR02491">
    <property type="entry name" value="NrdG"/>
    <property type="match status" value="1"/>
</dbReference>
<evidence type="ECO:0000256" key="1">
    <source>
        <dbReference type="ARBA" id="ARBA00001966"/>
    </source>
</evidence>
<comment type="cofactor">
    <cofactor evidence="1">
        <name>[4Fe-4S] cluster</name>
        <dbReference type="ChEBI" id="CHEBI:49883"/>
    </cofactor>
</comment>
<dbReference type="Gene3D" id="3.20.20.70">
    <property type="entry name" value="Aldolase class I"/>
    <property type="match status" value="1"/>
</dbReference>
<dbReference type="KEGG" id="anr:Ana3638_05875"/>
<proteinExistence type="inferred from homology"/>
<keyword evidence="2" id="KW-0004">4Fe-4S</keyword>
<evidence type="ECO:0000256" key="3">
    <source>
        <dbReference type="ARBA" id="ARBA00022691"/>
    </source>
</evidence>
<dbReference type="GO" id="GO:0046872">
    <property type="term" value="F:metal ion binding"/>
    <property type="evidence" value="ECO:0007669"/>
    <property type="project" value="UniProtKB-KW"/>
</dbReference>
<dbReference type="RefSeq" id="WP_161837194.1">
    <property type="nucleotide sequence ID" value="NZ_CP048000.1"/>
</dbReference>
<dbReference type="SUPFAM" id="SSF102114">
    <property type="entry name" value="Radical SAM enzymes"/>
    <property type="match status" value="1"/>
</dbReference>
<dbReference type="InterPro" id="IPR013785">
    <property type="entry name" value="Aldolase_TIM"/>
</dbReference>
<evidence type="ECO:0000256" key="5">
    <source>
        <dbReference type="ARBA" id="ARBA00023004"/>
    </source>
</evidence>
<sequence>MRYHNITKDDMLNGTGLRVVLWVSGCTHGCKGCQNPITWDINDGLPFDSSAKEEIFAELKKDYIEGITLSGGDPLHPANRTEIGALIEEIKATFPNKNIWLYTGFSWEDIRTLIFIPFVDVIVDGKFQIELLNNQLHWKGSSNQNVIDVKKSLSHNKLMLIQNIE</sequence>
<keyword evidence="3" id="KW-0949">S-adenosyl-L-methionine</keyword>
<keyword evidence="5" id="KW-0408">Iron</keyword>
<keyword evidence="7" id="KW-0560">Oxidoreductase</keyword>
<evidence type="ECO:0000256" key="6">
    <source>
        <dbReference type="ARBA" id="ARBA00023014"/>
    </source>
</evidence>
<evidence type="ECO:0000256" key="4">
    <source>
        <dbReference type="ARBA" id="ARBA00022723"/>
    </source>
</evidence>
<dbReference type="InterPro" id="IPR034457">
    <property type="entry name" value="Organic_radical-activating"/>
</dbReference>
<dbReference type="PANTHER" id="PTHR30352">
    <property type="entry name" value="PYRUVATE FORMATE-LYASE-ACTIVATING ENZYME"/>
    <property type="match status" value="1"/>
</dbReference>
<evidence type="ECO:0000256" key="2">
    <source>
        <dbReference type="ARBA" id="ARBA00022485"/>
    </source>
</evidence>
<evidence type="ECO:0000256" key="7">
    <source>
        <dbReference type="PIRNR" id="PIRNR000368"/>
    </source>
</evidence>
<dbReference type="PANTHER" id="PTHR30352:SF2">
    <property type="entry name" value="ANAEROBIC RIBONUCLEOSIDE-TRIPHOSPHATE REDUCTASE-ACTIVATING PROTEIN"/>
    <property type="match status" value="1"/>
</dbReference>
<dbReference type="SFLD" id="SFLDG01063">
    <property type="entry name" value="activating_enzymes__group_1"/>
    <property type="match status" value="1"/>
</dbReference>
<accession>A0A6P1TM13</accession>
<keyword evidence="9" id="KW-1185">Reference proteome</keyword>
<comment type="similarity">
    <text evidence="7">Belongs to the organic radical-activating enzymes family.</text>
</comment>
<dbReference type="InterPro" id="IPR007197">
    <property type="entry name" value="rSAM"/>
</dbReference>
<dbReference type="Proteomes" id="UP000464314">
    <property type="component" value="Chromosome"/>
</dbReference>
<dbReference type="EMBL" id="CP048000">
    <property type="protein sequence ID" value="QHQ60358.1"/>
    <property type="molecule type" value="Genomic_DNA"/>
</dbReference>
<dbReference type="GO" id="GO:0004748">
    <property type="term" value="F:ribonucleoside-diphosphate reductase activity, thioredoxin disulfide as acceptor"/>
    <property type="evidence" value="ECO:0007669"/>
    <property type="project" value="TreeGrafter"/>
</dbReference>
<dbReference type="AlphaFoldDB" id="A0A6P1TM13"/>
<dbReference type="GO" id="GO:0043365">
    <property type="term" value="F:[formate-C-acetyltransferase]-activating enzyme activity"/>
    <property type="evidence" value="ECO:0007669"/>
    <property type="project" value="InterPro"/>
</dbReference>
<organism evidence="8 9">
    <name type="scientific">Anaerocolumna sedimenticola</name>
    <dbReference type="NCBI Taxonomy" id="2696063"/>
    <lineage>
        <taxon>Bacteria</taxon>
        <taxon>Bacillati</taxon>
        <taxon>Bacillota</taxon>
        <taxon>Clostridia</taxon>
        <taxon>Lachnospirales</taxon>
        <taxon>Lachnospiraceae</taxon>
        <taxon>Anaerocolumna</taxon>
    </lineage>
</organism>
<dbReference type="CDD" id="cd01335">
    <property type="entry name" value="Radical_SAM"/>
    <property type="match status" value="1"/>
</dbReference>
<dbReference type="InterPro" id="IPR012837">
    <property type="entry name" value="NrdG"/>
</dbReference>
<keyword evidence="4" id="KW-0479">Metal-binding</keyword>
<gene>
    <name evidence="8" type="primary">nrdG</name>
    <name evidence="8" type="ORF">Ana3638_05875</name>
</gene>
<reference evidence="8 9" key="1">
    <citation type="submission" date="2020-01" db="EMBL/GenBank/DDBJ databases">
        <title>Genome analysis of Anaerocolumna sp. CBA3638.</title>
        <authorList>
            <person name="Kim J."/>
            <person name="Roh S.W."/>
        </authorList>
    </citation>
    <scope>NUCLEOTIDE SEQUENCE [LARGE SCALE GENOMIC DNA]</scope>
    <source>
        <strain evidence="8 9">CBA3638</strain>
    </source>
</reference>
<comment type="function">
    <text evidence="7">Activation of anaerobic ribonucleoside-triphosphate reductase under anaerobic conditions by generation of an organic free radical, using S-adenosylmethionine and reduced flavodoxin as cosubstrates to produce 5'-deoxy-adenosine.</text>
</comment>
<keyword evidence="6" id="KW-0411">Iron-sulfur</keyword>
<dbReference type="Pfam" id="PF13353">
    <property type="entry name" value="Fer4_12"/>
    <property type="match status" value="1"/>
</dbReference>
<evidence type="ECO:0000313" key="8">
    <source>
        <dbReference type="EMBL" id="QHQ60358.1"/>
    </source>
</evidence>
<protein>
    <recommendedName>
        <fullName evidence="7">Anaerobic ribonucleoside-triphosphate reductase-activating protein</fullName>
        <ecNumber evidence="7">1.97.1.-</ecNumber>
    </recommendedName>
</protein>
<name>A0A6P1TM13_9FIRM</name>
<dbReference type="SFLD" id="SFLDS00029">
    <property type="entry name" value="Radical_SAM"/>
    <property type="match status" value="1"/>
</dbReference>
<dbReference type="EC" id="1.97.1.-" evidence="7"/>
<dbReference type="GO" id="GO:0051539">
    <property type="term" value="F:4 iron, 4 sulfur cluster binding"/>
    <property type="evidence" value="ECO:0007669"/>
    <property type="project" value="UniProtKB-KW"/>
</dbReference>